<protein>
    <submittedName>
        <fullName evidence="2">Uncharacterized protein</fullName>
    </submittedName>
</protein>
<dbReference type="AlphaFoldDB" id="A0A2N9LKA2"/>
<proteinExistence type="predicted"/>
<evidence type="ECO:0000313" key="2">
    <source>
        <dbReference type="EMBL" id="SPE23698.1"/>
    </source>
</evidence>
<organism evidence="2 3">
    <name type="scientific">Candidatus Sulfuritelmatomonas gaucii</name>
    <dbReference type="NCBI Taxonomy" id="2043161"/>
    <lineage>
        <taxon>Bacteria</taxon>
        <taxon>Pseudomonadati</taxon>
        <taxon>Acidobacteriota</taxon>
        <taxon>Terriglobia</taxon>
        <taxon>Terriglobales</taxon>
        <taxon>Acidobacteriaceae</taxon>
        <taxon>Candidatus Sulfuritelmatomonas</taxon>
    </lineage>
</organism>
<reference evidence="3" key="1">
    <citation type="submission" date="2018-02" db="EMBL/GenBank/DDBJ databases">
        <authorList>
            <person name="Hausmann B."/>
        </authorList>
    </citation>
    <scope>NUCLEOTIDE SEQUENCE [LARGE SCALE GENOMIC DNA]</scope>
    <source>
        <strain evidence="3">Peat soil MAG SbA5</strain>
    </source>
</reference>
<name>A0A2N9LKA2_9BACT</name>
<accession>A0A2N9LKA2</accession>
<gene>
    <name evidence="2" type="ORF">SBA5_400110</name>
</gene>
<evidence type="ECO:0000256" key="1">
    <source>
        <dbReference type="SAM" id="MobiDB-lite"/>
    </source>
</evidence>
<feature type="region of interest" description="Disordered" evidence="1">
    <location>
        <begin position="1"/>
        <end position="20"/>
    </location>
</feature>
<sequence>MSGGIDGELPKVEPEPGPNPVPPVVGLVVEPGLPKGLVPTGLVVLPAGWPMPPVLPPPMVCISESGS</sequence>
<dbReference type="Proteomes" id="UP000239735">
    <property type="component" value="Unassembled WGS sequence"/>
</dbReference>
<dbReference type="EMBL" id="OKRB01000098">
    <property type="protein sequence ID" value="SPE23698.1"/>
    <property type="molecule type" value="Genomic_DNA"/>
</dbReference>
<evidence type="ECO:0000313" key="3">
    <source>
        <dbReference type="Proteomes" id="UP000239735"/>
    </source>
</evidence>